<reference evidence="2 3" key="1">
    <citation type="journal article" date="2019" name="Commun. Biol.">
        <title>The bagworm genome reveals a unique fibroin gene that provides high tensile strength.</title>
        <authorList>
            <person name="Kono N."/>
            <person name="Nakamura H."/>
            <person name="Ohtoshi R."/>
            <person name="Tomita M."/>
            <person name="Numata K."/>
            <person name="Arakawa K."/>
        </authorList>
    </citation>
    <scope>NUCLEOTIDE SEQUENCE [LARGE SCALE GENOMIC DNA]</scope>
</reference>
<gene>
    <name evidence="2" type="ORF">EVAR_9110_1</name>
</gene>
<name>A0A4C1TW86_EUMVA</name>
<sequence>MDFLLNQSSYFNQLSSPYECQVYHVYVIIIILRGRTKFPRKIHRKLFNVHVIKIVHTTSVSAPHLDGGHSVSNLNVYEAITQTTQHVAGQRRLPAAGPPRIRRGRAGPNLSLASANAPPDTRNEYYNGAVLGFRQFAGVTAERAASTARGNEI</sequence>
<accession>A0A4C1TW86</accession>
<feature type="region of interest" description="Disordered" evidence="1">
    <location>
        <begin position="90"/>
        <end position="118"/>
    </location>
</feature>
<dbReference type="AlphaFoldDB" id="A0A4C1TW86"/>
<organism evidence="2 3">
    <name type="scientific">Eumeta variegata</name>
    <name type="common">Bagworm moth</name>
    <name type="synonym">Eumeta japonica</name>
    <dbReference type="NCBI Taxonomy" id="151549"/>
    <lineage>
        <taxon>Eukaryota</taxon>
        <taxon>Metazoa</taxon>
        <taxon>Ecdysozoa</taxon>
        <taxon>Arthropoda</taxon>
        <taxon>Hexapoda</taxon>
        <taxon>Insecta</taxon>
        <taxon>Pterygota</taxon>
        <taxon>Neoptera</taxon>
        <taxon>Endopterygota</taxon>
        <taxon>Lepidoptera</taxon>
        <taxon>Glossata</taxon>
        <taxon>Ditrysia</taxon>
        <taxon>Tineoidea</taxon>
        <taxon>Psychidae</taxon>
        <taxon>Oiketicinae</taxon>
        <taxon>Eumeta</taxon>
    </lineage>
</organism>
<comment type="caution">
    <text evidence="2">The sequence shown here is derived from an EMBL/GenBank/DDBJ whole genome shotgun (WGS) entry which is preliminary data.</text>
</comment>
<evidence type="ECO:0000256" key="1">
    <source>
        <dbReference type="SAM" id="MobiDB-lite"/>
    </source>
</evidence>
<dbReference type="EMBL" id="BGZK01000095">
    <property type="protein sequence ID" value="GBP18267.1"/>
    <property type="molecule type" value="Genomic_DNA"/>
</dbReference>
<dbReference type="Proteomes" id="UP000299102">
    <property type="component" value="Unassembled WGS sequence"/>
</dbReference>
<keyword evidence="3" id="KW-1185">Reference proteome</keyword>
<proteinExistence type="predicted"/>
<protein>
    <submittedName>
        <fullName evidence="2">Uncharacterized protein</fullName>
    </submittedName>
</protein>
<evidence type="ECO:0000313" key="3">
    <source>
        <dbReference type="Proteomes" id="UP000299102"/>
    </source>
</evidence>
<evidence type="ECO:0000313" key="2">
    <source>
        <dbReference type="EMBL" id="GBP18267.1"/>
    </source>
</evidence>